<sequence>MNVQTKPLSDITEQALVLLTKELGIADTVRFLNQFSVGYGDYTKERDALFADLTLDQILSEIKSQRDSGKT</sequence>
<organism evidence="1 2">
    <name type="scientific">Entotheonella factor</name>
    <dbReference type="NCBI Taxonomy" id="1429438"/>
    <lineage>
        <taxon>Bacteria</taxon>
        <taxon>Pseudomonadati</taxon>
        <taxon>Nitrospinota/Tectimicrobiota group</taxon>
        <taxon>Candidatus Tectimicrobiota</taxon>
        <taxon>Candidatus Entotheonellia</taxon>
        <taxon>Candidatus Entotheonellales</taxon>
        <taxon>Candidatus Entotheonellaceae</taxon>
        <taxon>Candidatus Entotheonella</taxon>
    </lineage>
</organism>
<evidence type="ECO:0000313" key="2">
    <source>
        <dbReference type="Proteomes" id="UP000019141"/>
    </source>
</evidence>
<gene>
    <name evidence="1" type="ORF">ETSY1_28140</name>
</gene>
<dbReference type="Proteomes" id="UP000019141">
    <property type="component" value="Unassembled WGS sequence"/>
</dbReference>
<name>W4LDH7_ENTF1</name>
<dbReference type="EMBL" id="AZHW01000841">
    <property type="protein sequence ID" value="ETW96052.1"/>
    <property type="molecule type" value="Genomic_DNA"/>
</dbReference>
<proteinExistence type="predicted"/>
<reference evidence="1 2" key="1">
    <citation type="journal article" date="2014" name="Nature">
        <title>An environmental bacterial taxon with a large and distinct metabolic repertoire.</title>
        <authorList>
            <person name="Wilson M.C."/>
            <person name="Mori T."/>
            <person name="Ruckert C."/>
            <person name="Uria A.R."/>
            <person name="Helf M.J."/>
            <person name="Takada K."/>
            <person name="Gernert C."/>
            <person name="Steffens U.A."/>
            <person name="Heycke N."/>
            <person name="Schmitt S."/>
            <person name="Rinke C."/>
            <person name="Helfrich E.J."/>
            <person name="Brachmann A.O."/>
            <person name="Gurgui C."/>
            <person name="Wakimoto T."/>
            <person name="Kracht M."/>
            <person name="Crusemann M."/>
            <person name="Hentschel U."/>
            <person name="Abe I."/>
            <person name="Matsunaga S."/>
            <person name="Kalinowski J."/>
            <person name="Takeyama H."/>
            <person name="Piel J."/>
        </authorList>
    </citation>
    <scope>NUCLEOTIDE SEQUENCE [LARGE SCALE GENOMIC DNA]</scope>
    <source>
        <strain evidence="2">TSY1</strain>
    </source>
</reference>
<dbReference type="AlphaFoldDB" id="W4LDH7"/>
<keyword evidence="2" id="KW-1185">Reference proteome</keyword>
<evidence type="ECO:0000313" key="1">
    <source>
        <dbReference type="EMBL" id="ETW96052.1"/>
    </source>
</evidence>
<dbReference type="HOGENOM" id="CLU_193886_1_0_7"/>
<comment type="caution">
    <text evidence="1">The sequence shown here is derived from an EMBL/GenBank/DDBJ whole genome shotgun (WGS) entry which is preliminary data.</text>
</comment>
<accession>W4LDH7</accession>
<protein>
    <submittedName>
        <fullName evidence="1">Uncharacterized protein</fullName>
    </submittedName>
</protein>